<dbReference type="AlphaFoldDB" id="A0A813F7V2"/>
<keyword evidence="4 5" id="KW-0472">Membrane</keyword>
<dbReference type="GO" id="GO:0005506">
    <property type="term" value="F:iron ion binding"/>
    <property type="evidence" value="ECO:0007669"/>
    <property type="project" value="InterPro"/>
</dbReference>
<evidence type="ECO:0000256" key="2">
    <source>
        <dbReference type="ARBA" id="ARBA00022692"/>
    </source>
</evidence>
<dbReference type="GO" id="GO:0008610">
    <property type="term" value="P:lipid biosynthetic process"/>
    <property type="evidence" value="ECO:0007669"/>
    <property type="project" value="InterPro"/>
</dbReference>
<dbReference type="GO" id="GO:0016020">
    <property type="term" value="C:membrane"/>
    <property type="evidence" value="ECO:0007669"/>
    <property type="project" value="UniProtKB-SubCell"/>
</dbReference>
<dbReference type="EMBL" id="CAJNNV010019089">
    <property type="protein sequence ID" value="CAE8606361.1"/>
    <property type="molecule type" value="Genomic_DNA"/>
</dbReference>
<name>A0A813F7V2_POLGL</name>
<dbReference type="Proteomes" id="UP000654075">
    <property type="component" value="Unassembled WGS sequence"/>
</dbReference>
<keyword evidence="3 5" id="KW-1133">Transmembrane helix</keyword>
<evidence type="ECO:0000259" key="6">
    <source>
        <dbReference type="Pfam" id="PF04116"/>
    </source>
</evidence>
<dbReference type="Pfam" id="PF04116">
    <property type="entry name" value="FA_hydroxylase"/>
    <property type="match status" value="1"/>
</dbReference>
<dbReference type="PANTHER" id="PTHR11863">
    <property type="entry name" value="STEROL DESATURASE"/>
    <property type="match status" value="1"/>
</dbReference>
<feature type="transmembrane region" description="Helical" evidence="5">
    <location>
        <begin position="75"/>
        <end position="100"/>
    </location>
</feature>
<comment type="caution">
    <text evidence="7">The sequence shown here is derived from an EMBL/GenBank/DDBJ whole genome shotgun (WGS) entry which is preliminary data.</text>
</comment>
<sequence length="233" mass="26204">MSVFETARNLLIHYLLSDAMFYWFHRACHQNLTYARIHSQHHSHKATKGAEMKMNALSGTCVDFWDMVIIGHLPVFLPCLFVSLPYAVMICYVLFCNFWISMIHSVGSRIDSAPSGVSLLGWGIFVTPRNHARHHMYGRKNVNFTVFLSLWDHAMGTYEGDDITVVKDVKVCRLPAERFGCSQAGSVIIFPGWLGSGVAVFSVPSKEVAVKGARYSKSQGMKTSPPHCFEQLQ</sequence>
<dbReference type="GO" id="GO:0016491">
    <property type="term" value="F:oxidoreductase activity"/>
    <property type="evidence" value="ECO:0007669"/>
    <property type="project" value="InterPro"/>
</dbReference>
<evidence type="ECO:0000256" key="5">
    <source>
        <dbReference type="SAM" id="Phobius"/>
    </source>
</evidence>
<accession>A0A813F7V2</accession>
<dbReference type="InterPro" id="IPR050307">
    <property type="entry name" value="Sterol_Desaturase_Related"/>
</dbReference>
<protein>
    <recommendedName>
        <fullName evidence="6">Fatty acid hydroxylase domain-containing protein</fullName>
    </recommendedName>
</protein>
<evidence type="ECO:0000313" key="7">
    <source>
        <dbReference type="EMBL" id="CAE8606361.1"/>
    </source>
</evidence>
<evidence type="ECO:0000256" key="3">
    <source>
        <dbReference type="ARBA" id="ARBA00022989"/>
    </source>
</evidence>
<evidence type="ECO:0000256" key="4">
    <source>
        <dbReference type="ARBA" id="ARBA00023136"/>
    </source>
</evidence>
<gene>
    <name evidence="7" type="ORF">PGLA1383_LOCUS24341</name>
</gene>
<proteinExistence type="predicted"/>
<reference evidence="7" key="1">
    <citation type="submission" date="2021-02" db="EMBL/GenBank/DDBJ databases">
        <authorList>
            <person name="Dougan E. K."/>
            <person name="Rhodes N."/>
            <person name="Thang M."/>
            <person name="Chan C."/>
        </authorList>
    </citation>
    <scope>NUCLEOTIDE SEQUENCE</scope>
</reference>
<dbReference type="InterPro" id="IPR006694">
    <property type="entry name" value="Fatty_acid_hydroxylase"/>
</dbReference>
<evidence type="ECO:0000313" key="8">
    <source>
        <dbReference type="Proteomes" id="UP000654075"/>
    </source>
</evidence>
<keyword evidence="2 5" id="KW-0812">Transmembrane</keyword>
<keyword evidence="8" id="KW-1185">Reference proteome</keyword>
<comment type="subcellular location">
    <subcellularLocation>
        <location evidence="1">Membrane</location>
    </subcellularLocation>
</comment>
<evidence type="ECO:0000256" key="1">
    <source>
        <dbReference type="ARBA" id="ARBA00004370"/>
    </source>
</evidence>
<organism evidence="7 8">
    <name type="scientific">Polarella glacialis</name>
    <name type="common">Dinoflagellate</name>
    <dbReference type="NCBI Taxonomy" id="89957"/>
    <lineage>
        <taxon>Eukaryota</taxon>
        <taxon>Sar</taxon>
        <taxon>Alveolata</taxon>
        <taxon>Dinophyceae</taxon>
        <taxon>Suessiales</taxon>
        <taxon>Suessiaceae</taxon>
        <taxon>Polarella</taxon>
    </lineage>
</organism>
<feature type="domain" description="Fatty acid hydroxylase" evidence="6">
    <location>
        <begin position="11"/>
        <end position="157"/>
    </location>
</feature>